<name>A0A2Z7BBJ8_9LAMI</name>
<dbReference type="Proteomes" id="UP000250235">
    <property type="component" value="Unassembled WGS sequence"/>
</dbReference>
<evidence type="ECO:0000313" key="2">
    <source>
        <dbReference type="Proteomes" id="UP000250235"/>
    </source>
</evidence>
<evidence type="ECO:0000313" key="1">
    <source>
        <dbReference type="EMBL" id="KZV29286.1"/>
    </source>
</evidence>
<dbReference type="EMBL" id="KV009400">
    <property type="protein sequence ID" value="KZV29286.1"/>
    <property type="molecule type" value="Genomic_DNA"/>
</dbReference>
<gene>
    <name evidence="1" type="ORF">F511_29575</name>
</gene>
<sequence>MKRSAKAEATSCFESADEAKHERRSDVVWRFSRWISADDVIRFSRWVEIAQQKRRRRRGDSAESYCSSADAIWTVARYQQEAIVHPDESNNTSSRELLRTSCCYEYSRKLCVSSRKIMYQSQATVLCISSRQRIQQNGQPDASNSSFQAGFIYFESAIEEEIGQEVGVAVKLSQKIN</sequence>
<keyword evidence="2" id="KW-1185">Reference proteome</keyword>
<dbReference type="AlphaFoldDB" id="A0A2Z7BBJ8"/>
<accession>A0A2Z7BBJ8</accession>
<protein>
    <submittedName>
        <fullName evidence="1">Armadillo repeat-containing protein 4</fullName>
    </submittedName>
</protein>
<reference evidence="1 2" key="1">
    <citation type="journal article" date="2015" name="Proc. Natl. Acad. Sci. U.S.A.">
        <title>The resurrection genome of Boea hygrometrica: A blueprint for survival of dehydration.</title>
        <authorList>
            <person name="Xiao L."/>
            <person name="Yang G."/>
            <person name="Zhang L."/>
            <person name="Yang X."/>
            <person name="Zhao S."/>
            <person name="Ji Z."/>
            <person name="Zhou Q."/>
            <person name="Hu M."/>
            <person name="Wang Y."/>
            <person name="Chen M."/>
            <person name="Xu Y."/>
            <person name="Jin H."/>
            <person name="Xiao X."/>
            <person name="Hu G."/>
            <person name="Bao F."/>
            <person name="Hu Y."/>
            <person name="Wan P."/>
            <person name="Li L."/>
            <person name="Deng X."/>
            <person name="Kuang T."/>
            <person name="Xiang C."/>
            <person name="Zhu J.K."/>
            <person name="Oliver M.J."/>
            <person name="He Y."/>
        </authorList>
    </citation>
    <scope>NUCLEOTIDE SEQUENCE [LARGE SCALE GENOMIC DNA]</scope>
    <source>
        <strain evidence="2">cv. XS01</strain>
    </source>
</reference>
<proteinExistence type="predicted"/>
<organism evidence="1 2">
    <name type="scientific">Dorcoceras hygrometricum</name>
    <dbReference type="NCBI Taxonomy" id="472368"/>
    <lineage>
        <taxon>Eukaryota</taxon>
        <taxon>Viridiplantae</taxon>
        <taxon>Streptophyta</taxon>
        <taxon>Embryophyta</taxon>
        <taxon>Tracheophyta</taxon>
        <taxon>Spermatophyta</taxon>
        <taxon>Magnoliopsida</taxon>
        <taxon>eudicotyledons</taxon>
        <taxon>Gunneridae</taxon>
        <taxon>Pentapetalae</taxon>
        <taxon>asterids</taxon>
        <taxon>lamiids</taxon>
        <taxon>Lamiales</taxon>
        <taxon>Gesneriaceae</taxon>
        <taxon>Didymocarpoideae</taxon>
        <taxon>Trichosporeae</taxon>
        <taxon>Loxocarpinae</taxon>
        <taxon>Dorcoceras</taxon>
    </lineage>
</organism>